<keyword evidence="2" id="KW-1185">Reference proteome</keyword>
<gene>
    <name evidence="1" type="ORF">HPB50_018372</name>
</gene>
<dbReference type="Proteomes" id="UP000821845">
    <property type="component" value="Chromosome 1"/>
</dbReference>
<protein>
    <submittedName>
        <fullName evidence="1">Uncharacterized protein</fullName>
    </submittedName>
</protein>
<accession>A0ACB7TMS4</accession>
<evidence type="ECO:0000313" key="1">
    <source>
        <dbReference type="EMBL" id="KAH6947314.1"/>
    </source>
</evidence>
<organism evidence="1 2">
    <name type="scientific">Hyalomma asiaticum</name>
    <name type="common">Tick</name>
    <dbReference type="NCBI Taxonomy" id="266040"/>
    <lineage>
        <taxon>Eukaryota</taxon>
        <taxon>Metazoa</taxon>
        <taxon>Ecdysozoa</taxon>
        <taxon>Arthropoda</taxon>
        <taxon>Chelicerata</taxon>
        <taxon>Arachnida</taxon>
        <taxon>Acari</taxon>
        <taxon>Parasitiformes</taxon>
        <taxon>Ixodida</taxon>
        <taxon>Ixodoidea</taxon>
        <taxon>Ixodidae</taxon>
        <taxon>Hyalomminae</taxon>
        <taxon>Hyalomma</taxon>
    </lineage>
</organism>
<sequence length="116" mass="12414">MGVASGGSRRRGSSGRPHNAEKSVGPSNPGHRTGPAPRDPLPSSRVESIHSWSRRARRLVEEGRCRPVCPLPHSGSNNTTREKAGRGKGTSPEGSARRKLPFPVLLHCSGHLSARK</sequence>
<proteinExistence type="predicted"/>
<dbReference type="EMBL" id="CM023481">
    <property type="protein sequence ID" value="KAH6947314.1"/>
    <property type="molecule type" value="Genomic_DNA"/>
</dbReference>
<evidence type="ECO:0000313" key="2">
    <source>
        <dbReference type="Proteomes" id="UP000821845"/>
    </source>
</evidence>
<name>A0ACB7TMS4_HYAAI</name>
<reference evidence="1" key="1">
    <citation type="submission" date="2020-05" db="EMBL/GenBank/DDBJ databases">
        <title>Large-scale comparative analyses of tick genomes elucidate their genetic diversity and vector capacities.</title>
        <authorList>
            <person name="Jia N."/>
            <person name="Wang J."/>
            <person name="Shi W."/>
            <person name="Du L."/>
            <person name="Sun Y."/>
            <person name="Zhan W."/>
            <person name="Jiang J."/>
            <person name="Wang Q."/>
            <person name="Zhang B."/>
            <person name="Ji P."/>
            <person name="Sakyi L.B."/>
            <person name="Cui X."/>
            <person name="Yuan T."/>
            <person name="Jiang B."/>
            <person name="Yang W."/>
            <person name="Lam T.T.-Y."/>
            <person name="Chang Q."/>
            <person name="Ding S."/>
            <person name="Wang X."/>
            <person name="Zhu J."/>
            <person name="Ruan X."/>
            <person name="Zhao L."/>
            <person name="Wei J."/>
            <person name="Que T."/>
            <person name="Du C."/>
            <person name="Cheng J."/>
            <person name="Dai P."/>
            <person name="Han X."/>
            <person name="Huang E."/>
            <person name="Gao Y."/>
            <person name="Liu J."/>
            <person name="Shao H."/>
            <person name="Ye R."/>
            <person name="Li L."/>
            <person name="Wei W."/>
            <person name="Wang X."/>
            <person name="Wang C."/>
            <person name="Yang T."/>
            <person name="Huo Q."/>
            <person name="Li W."/>
            <person name="Guo W."/>
            <person name="Chen H."/>
            <person name="Zhou L."/>
            <person name="Ni X."/>
            <person name="Tian J."/>
            <person name="Zhou Y."/>
            <person name="Sheng Y."/>
            <person name="Liu T."/>
            <person name="Pan Y."/>
            <person name="Xia L."/>
            <person name="Li J."/>
            <person name="Zhao F."/>
            <person name="Cao W."/>
        </authorList>
    </citation>
    <scope>NUCLEOTIDE SEQUENCE</scope>
    <source>
        <strain evidence="1">Hyas-2018</strain>
    </source>
</reference>
<comment type="caution">
    <text evidence="1">The sequence shown here is derived from an EMBL/GenBank/DDBJ whole genome shotgun (WGS) entry which is preliminary data.</text>
</comment>